<reference evidence="1 2" key="1">
    <citation type="submission" date="2020-08" db="EMBL/GenBank/DDBJ databases">
        <title>A Genomic Blueprint of the Chicken Gut Microbiome.</title>
        <authorList>
            <person name="Gilroy R."/>
            <person name="Ravi A."/>
            <person name="Getino M."/>
            <person name="Pursley I."/>
            <person name="Horton D.L."/>
            <person name="Alikhan N.-F."/>
            <person name="Baker D."/>
            <person name="Gharbi K."/>
            <person name="Hall N."/>
            <person name="Watson M."/>
            <person name="Adriaenssens E.M."/>
            <person name="Foster-Nyarko E."/>
            <person name="Jarju S."/>
            <person name="Secka A."/>
            <person name="Antonio M."/>
            <person name="Oren A."/>
            <person name="Chaudhuri R."/>
            <person name="La Ragione R.M."/>
            <person name="Hildebrand F."/>
            <person name="Pallen M.J."/>
        </authorList>
    </citation>
    <scope>NUCLEOTIDE SEQUENCE [LARGE SCALE GENOMIC DNA]</scope>
    <source>
        <strain evidence="1 2">Sa2BUA2</strain>
    </source>
</reference>
<evidence type="ECO:0008006" key="3">
    <source>
        <dbReference type="Google" id="ProtNLM"/>
    </source>
</evidence>
<dbReference type="Proteomes" id="UP000652763">
    <property type="component" value="Unassembled WGS sequence"/>
</dbReference>
<organism evidence="1 2">
    <name type="scientific">Arthrobacter pullicola</name>
    <dbReference type="NCBI Taxonomy" id="2762224"/>
    <lineage>
        <taxon>Bacteria</taxon>
        <taxon>Bacillati</taxon>
        <taxon>Actinomycetota</taxon>
        <taxon>Actinomycetes</taxon>
        <taxon>Micrococcales</taxon>
        <taxon>Micrococcaceae</taxon>
        <taxon>Arthrobacter</taxon>
    </lineage>
</organism>
<sequence>MSHISEFFGYPVTDISSAAVGAAASRYCPFLERTCVKTLSDGLISGACAIKPARSPAVICCPNRLYADNYRFLVDIAEKAFPIGLELVPGPRALSDARERNRPVVGVFGKRWGGELRLPQRSGVGNYYVDWILALVDPLKGLSEFVAVEVQTIDTTGNYRDSRTALLEDRTITNSSAGLNWENVSKRILPQLIYKGQVLQREEGCKKGLFFVSPTPVYERVMRRLGGEDGLTNYHLQPASITFMSYDYTDSSNASSGQPAPLILDLVHSTTVYKLQERFNNVELPSPNVYRDAITRAFS</sequence>
<accession>A0ABR8YGL6</accession>
<keyword evidence="2" id="KW-1185">Reference proteome</keyword>
<comment type="caution">
    <text evidence="1">The sequence shown here is derived from an EMBL/GenBank/DDBJ whole genome shotgun (WGS) entry which is preliminary data.</text>
</comment>
<dbReference type="EMBL" id="JACSQC010000002">
    <property type="protein sequence ID" value="MBD8043364.1"/>
    <property type="molecule type" value="Genomic_DNA"/>
</dbReference>
<proteinExistence type="predicted"/>
<evidence type="ECO:0000313" key="2">
    <source>
        <dbReference type="Proteomes" id="UP000652763"/>
    </source>
</evidence>
<gene>
    <name evidence="1" type="ORF">H9638_06005</name>
</gene>
<name>A0ABR8YGL6_9MICC</name>
<evidence type="ECO:0000313" key="1">
    <source>
        <dbReference type="EMBL" id="MBD8043364.1"/>
    </source>
</evidence>
<protein>
    <recommendedName>
        <fullName evidence="3">Restriction endonuclease type II NotI domain-containing protein</fullName>
    </recommendedName>
</protein>